<dbReference type="EnsemblPlants" id="AUR62044224-RA">
    <property type="protein sequence ID" value="AUR62044224-RA:cds"/>
    <property type="gene ID" value="AUR62044224"/>
</dbReference>
<keyword evidence="5" id="KW-1185">Reference proteome</keyword>
<dbReference type="GO" id="GO:0007389">
    <property type="term" value="P:pattern specification process"/>
    <property type="evidence" value="ECO:0007669"/>
    <property type="project" value="TreeGrafter"/>
</dbReference>
<dbReference type="Gramene" id="AUR62044224-RA">
    <property type="protein sequence ID" value="AUR62044224-RA:cds"/>
    <property type="gene ID" value="AUR62044224"/>
</dbReference>
<organism evidence="4 5">
    <name type="scientific">Chenopodium quinoa</name>
    <name type="common">Quinoa</name>
    <dbReference type="NCBI Taxonomy" id="63459"/>
    <lineage>
        <taxon>Eukaryota</taxon>
        <taxon>Viridiplantae</taxon>
        <taxon>Streptophyta</taxon>
        <taxon>Embryophyta</taxon>
        <taxon>Tracheophyta</taxon>
        <taxon>Spermatophyta</taxon>
        <taxon>Magnoliopsida</taxon>
        <taxon>eudicotyledons</taxon>
        <taxon>Gunneridae</taxon>
        <taxon>Pentapetalae</taxon>
        <taxon>Caryophyllales</taxon>
        <taxon>Chenopodiaceae</taxon>
        <taxon>Chenopodioideae</taxon>
        <taxon>Atripliceae</taxon>
        <taxon>Chenopodium</taxon>
    </lineage>
</organism>
<feature type="compositionally biased region" description="Polar residues" evidence="3">
    <location>
        <begin position="29"/>
        <end position="39"/>
    </location>
</feature>
<keyword evidence="2" id="KW-0539">Nucleus</keyword>
<reference evidence="4" key="2">
    <citation type="submission" date="2021-03" db="UniProtKB">
        <authorList>
            <consortium name="EnsemblPlants"/>
        </authorList>
    </citation>
    <scope>IDENTIFICATION</scope>
</reference>
<dbReference type="GO" id="GO:0003682">
    <property type="term" value="F:chromatin binding"/>
    <property type="evidence" value="ECO:0007669"/>
    <property type="project" value="InterPro"/>
</dbReference>
<proteinExistence type="predicted"/>
<reference evidence="4" key="1">
    <citation type="journal article" date="2017" name="Nature">
        <title>The genome of Chenopodium quinoa.</title>
        <authorList>
            <person name="Jarvis D.E."/>
            <person name="Ho Y.S."/>
            <person name="Lightfoot D.J."/>
            <person name="Schmoeckel S.M."/>
            <person name="Li B."/>
            <person name="Borm T.J.A."/>
            <person name="Ohyanagi H."/>
            <person name="Mineta K."/>
            <person name="Michell C.T."/>
            <person name="Saber N."/>
            <person name="Kharbatia N.M."/>
            <person name="Rupper R.R."/>
            <person name="Sharp A.R."/>
            <person name="Dally N."/>
            <person name="Boughton B.A."/>
            <person name="Woo Y.H."/>
            <person name="Gao G."/>
            <person name="Schijlen E.G.W.M."/>
            <person name="Guo X."/>
            <person name="Momin A.A."/>
            <person name="Negrao S."/>
            <person name="Al-Babili S."/>
            <person name="Gehring C."/>
            <person name="Roessner U."/>
            <person name="Jung C."/>
            <person name="Murphy K."/>
            <person name="Arold S.T."/>
            <person name="Gojobori T."/>
            <person name="van der Linden C.G."/>
            <person name="van Loo E.N."/>
            <person name="Jellen E.N."/>
            <person name="Maughan P.J."/>
            <person name="Tester M."/>
        </authorList>
    </citation>
    <scope>NUCLEOTIDE SEQUENCE [LARGE SCALE GENOMIC DNA]</scope>
    <source>
        <strain evidence="4">cv. PI 614886</strain>
    </source>
</reference>
<evidence type="ECO:0000313" key="5">
    <source>
        <dbReference type="Proteomes" id="UP000596660"/>
    </source>
</evidence>
<name>A0A803NDM7_CHEQI</name>
<accession>A0A803NDM7</accession>
<dbReference type="OMA" id="ITSETHH"/>
<dbReference type="PANTHER" id="PTHR21677:SF1">
    <property type="entry name" value="PROTEIN CRAMPED-LIKE"/>
    <property type="match status" value="1"/>
</dbReference>
<evidence type="ECO:0000256" key="2">
    <source>
        <dbReference type="ARBA" id="ARBA00023242"/>
    </source>
</evidence>
<evidence type="ECO:0000313" key="4">
    <source>
        <dbReference type="EnsemblPlants" id="AUR62044224-RA:cds"/>
    </source>
</evidence>
<evidence type="ECO:0000256" key="1">
    <source>
        <dbReference type="ARBA" id="ARBA00023125"/>
    </source>
</evidence>
<feature type="region of interest" description="Disordered" evidence="3">
    <location>
        <begin position="605"/>
        <end position="640"/>
    </location>
</feature>
<dbReference type="Proteomes" id="UP000596660">
    <property type="component" value="Unplaced"/>
</dbReference>
<dbReference type="GO" id="GO:0005634">
    <property type="term" value="C:nucleus"/>
    <property type="evidence" value="ECO:0007669"/>
    <property type="project" value="TreeGrafter"/>
</dbReference>
<feature type="region of interest" description="Disordered" evidence="3">
    <location>
        <begin position="1"/>
        <end position="50"/>
    </location>
</feature>
<protein>
    <recommendedName>
        <fullName evidence="6">TSL-kinase interacting protein 1</fullName>
    </recommendedName>
</protein>
<dbReference type="InterPro" id="IPR055315">
    <property type="entry name" value="Cramped-like"/>
</dbReference>
<keyword evidence="1" id="KW-0238">DNA-binding</keyword>
<dbReference type="PANTHER" id="PTHR21677">
    <property type="entry name" value="CRAMPED PROTEIN"/>
    <property type="match status" value="1"/>
</dbReference>
<evidence type="ECO:0000256" key="3">
    <source>
        <dbReference type="SAM" id="MobiDB-lite"/>
    </source>
</evidence>
<sequence>MQSPEKVPLQCLKQHSPCTDVSHSDGPPTITSTSDNGVASQPAKRPTRQWAAWTREEEESFFTALRQVGKASSFLSFIGENHSSSLPTATNQNKLSANDARAVKIVLVDSQNGAVTAAALKRWEKAAMAGVSLVADAAEHLERTAGENCTFHQGQLNCTEQTDLGPSMQEQVNLSNISKSMAIEDHVQATMKLQLNCTEKTDLGPSVQEQVNLSNISKSMAIEDNVQATMKLKLQLFPIDQTTRKALEMDKRNPFLELTLSTRKKISSILEHLDRKWGNSSVASGELMLFPSNIQRENLVRYQRWTRDSDVTAAEVYAVIGSPAVFRLRYGWISSTELQSRISQTTYQTLEKQKRALKESAVATFGEANKNADVELSNDIFEMHNLGSSVLSKKYEPCDESNFTKFKTLVDQRARKSTSLSTREWADSLTNASVGELLTEDVDVMDANGVEILLLEVHSVLRQFRSLVTHLMQQLLPIYIDKARLASLDPLHIHHQFGMLKKRVMHFHFRTELSLTTRMKPWLRKCLGRPMDECASETHETGNSAKDFSSLTDIYWPDSLGPLELDIPSCKYYSEDLILSDSLSGLNRLLASSLDAFQNCPFFGLDEKRPPSPTTGTQGGASFAGKIDKSDKAGVQSLQV</sequence>
<dbReference type="GO" id="GO:0003677">
    <property type="term" value="F:DNA binding"/>
    <property type="evidence" value="ECO:0007669"/>
    <property type="project" value="UniProtKB-KW"/>
</dbReference>
<evidence type="ECO:0008006" key="6">
    <source>
        <dbReference type="Google" id="ProtNLM"/>
    </source>
</evidence>
<dbReference type="AlphaFoldDB" id="A0A803NDM7"/>